<protein>
    <submittedName>
        <fullName evidence="1">Uncharacterized protein</fullName>
    </submittedName>
</protein>
<reference evidence="2" key="2">
    <citation type="submission" date="2012-06" db="EMBL/GenBank/DDBJ databases">
        <title>Comparative genomic analyses of Aspergillus oryzae 3.042 and A. oryzae RIB40 for soy-sauce fermentation.</title>
        <authorList>
            <person name="Zhao G."/>
            <person name="Hou L."/>
            <person name="Wang C."/>
            <person name="Cao X."/>
        </authorList>
    </citation>
    <scope>NUCLEOTIDE SEQUENCE [LARGE SCALE GENOMIC DNA]</scope>
    <source>
        <strain evidence="2">3.042</strain>
    </source>
</reference>
<accession>I8TYT4</accession>
<proteinExistence type="predicted"/>
<evidence type="ECO:0000313" key="1">
    <source>
        <dbReference type="EMBL" id="EIT79640.1"/>
    </source>
</evidence>
<comment type="caution">
    <text evidence="1">The sequence shown here is derived from an EMBL/GenBank/DDBJ whole genome shotgun (WGS) entry which is preliminary data.</text>
</comment>
<evidence type="ECO:0000313" key="2">
    <source>
        <dbReference type="Proteomes" id="UP000002812"/>
    </source>
</evidence>
<dbReference type="AlphaFoldDB" id="I8TYT4"/>
<dbReference type="Proteomes" id="UP000002812">
    <property type="component" value="Unassembled WGS sequence"/>
</dbReference>
<sequence>MLGYLPALRMCCTMCRGVSIDWPTTSKILSSQPRKFFDLLSGYPFSKGLPTLNSLRDPVTVQVFKMAIAHDGIYKVSLRTGSKEFKYALRDIWRNGWLHAVESKWDIRYIFASQIHRCPITHQICRLPSSRADACP</sequence>
<reference evidence="1 2" key="1">
    <citation type="journal article" date="2012" name="Eukaryot. Cell">
        <title>Draft genome sequence of Aspergillus oryzae strain 3.042.</title>
        <authorList>
            <person name="Zhao G."/>
            <person name="Yao Y."/>
            <person name="Qi W."/>
            <person name="Wang C."/>
            <person name="Hou L."/>
            <person name="Zeng B."/>
            <person name="Cao X."/>
        </authorList>
    </citation>
    <scope>NUCLEOTIDE SEQUENCE [LARGE SCALE GENOMIC DNA]</scope>
    <source>
        <strain evidence="1 2">3.042</strain>
    </source>
</reference>
<gene>
    <name evidence="1" type="ORF">Ao3042_03908</name>
</gene>
<dbReference type="EMBL" id="AKHY01000125">
    <property type="protein sequence ID" value="EIT79640.1"/>
    <property type="molecule type" value="Genomic_DNA"/>
</dbReference>
<organism evidence="1 2">
    <name type="scientific">Aspergillus oryzae (strain 3.042)</name>
    <name type="common">Yellow koji mold</name>
    <dbReference type="NCBI Taxonomy" id="1160506"/>
    <lineage>
        <taxon>Eukaryota</taxon>
        <taxon>Fungi</taxon>
        <taxon>Dikarya</taxon>
        <taxon>Ascomycota</taxon>
        <taxon>Pezizomycotina</taxon>
        <taxon>Eurotiomycetes</taxon>
        <taxon>Eurotiomycetidae</taxon>
        <taxon>Eurotiales</taxon>
        <taxon>Aspergillaceae</taxon>
        <taxon>Aspergillus</taxon>
        <taxon>Aspergillus subgen. Circumdati</taxon>
    </lineage>
</organism>
<dbReference type="HOGENOM" id="CLU_1875010_0_0_1"/>
<name>I8TYT4_ASPO3</name>